<comment type="caution">
    <text evidence="4">The sequence shown here is derived from an EMBL/GenBank/DDBJ whole genome shotgun (WGS) entry which is preliminary data.</text>
</comment>
<organism evidence="4 5">
    <name type="scientific">Lichenibacterium ramalinae</name>
    <dbReference type="NCBI Taxonomy" id="2316527"/>
    <lineage>
        <taxon>Bacteria</taxon>
        <taxon>Pseudomonadati</taxon>
        <taxon>Pseudomonadota</taxon>
        <taxon>Alphaproteobacteria</taxon>
        <taxon>Hyphomicrobiales</taxon>
        <taxon>Lichenihabitantaceae</taxon>
        <taxon>Lichenibacterium</taxon>
    </lineage>
</organism>
<keyword evidence="1" id="KW-0500">Molybdenum</keyword>
<keyword evidence="5" id="KW-1185">Reference proteome</keyword>
<dbReference type="OrthoDB" id="8428274at2"/>
<dbReference type="InterPro" id="IPR016208">
    <property type="entry name" value="Ald_Oxase/xanthine_DH-like"/>
</dbReference>
<dbReference type="Gene3D" id="3.30.365.10">
    <property type="entry name" value="Aldehyde oxidase/xanthine dehydrogenase, molybdopterin binding domain"/>
    <property type="match status" value="4"/>
</dbReference>
<dbReference type="InterPro" id="IPR037165">
    <property type="entry name" value="AldOxase/xan_DH_Mopterin-bd_sf"/>
</dbReference>
<dbReference type="SMART" id="SM01008">
    <property type="entry name" value="Ald_Xan_dh_C"/>
    <property type="match status" value="1"/>
</dbReference>
<dbReference type="PANTHER" id="PTHR11908:SF132">
    <property type="entry name" value="ALDEHYDE OXIDASE 1-RELATED"/>
    <property type="match status" value="1"/>
</dbReference>
<evidence type="ECO:0000259" key="3">
    <source>
        <dbReference type="SMART" id="SM01008"/>
    </source>
</evidence>
<dbReference type="InterPro" id="IPR046867">
    <property type="entry name" value="AldOxase/xan_DH_MoCoBD2"/>
</dbReference>
<dbReference type="InterPro" id="IPR036856">
    <property type="entry name" value="Ald_Oxase/Xan_DH_a/b_sf"/>
</dbReference>
<keyword evidence="2" id="KW-0560">Oxidoreductase</keyword>
<protein>
    <submittedName>
        <fullName evidence="4">Xanthine dehydrogenase family protein molybdopterin-binding subunit</fullName>
    </submittedName>
</protein>
<dbReference type="SUPFAM" id="SSF56003">
    <property type="entry name" value="Molybdenum cofactor-binding domain"/>
    <property type="match status" value="1"/>
</dbReference>
<dbReference type="Gene3D" id="3.90.1170.50">
    <property type="entry name" value="Aldehyde oxidase/xanthine dehydrogenase, a/b hammerhead"/>
    <property type="match status" value="1"/>
</dbReference>
<evidence type="ECO:0000256" key="2">
    <source>
        <dbReference type="ARBA" id="ARBA00023002"/>
    </source>
</evidence>
<evidence type="ECO:0000313" key="4">
    <source>
        <dbReference type="EMBL" id="RYB01929.1"/>
    </source>
</evidence>
<accession>A0A4Q2R891</accession>
<reference evidence="4 5" key="2">
    <citation type="submission" date="2019-02" db="EMBL/GenBank/DDBJ databases">
        <title>'Lichenibacterium ramalinii' gen. nov. sp. nov., 'Lichenibacterium minor' gen. nov. sp. nov.</title>
        <authorList>
            <person name="Pankratov T."/>
        </authorList>
    </citation>
    <scope>NUCLEOTIDE SEQUENCE [LARGE SCALE GENOMIC DNA]</scope>
    <source>
        <strain evidence="4 5">RmlP001</strain>
    </source>
</reference>
<dbReference type="Proteomes" id="UP000289411">
    <property type="component" value="Unassembled WGS sequence"/>
</dbReference>
<dbReference type="GO" id="GO:0016491">
    <property type="term" value="F:oxidoreductase activity"/>
    <property type="evidence" value="ECO:0007669"/>
    <property type="project" value="UniProtKB-KW"/>
</dbReference>
<name>A0A4Q2R891_9HYPH</name>
<dbReference type="InterPro" id="IPR000674">
    <property type="entry name" value="Ald_Oxase/Xan_DH_a/b"/>
</dbReference>
<dbReference type="GO" id="GO:0005506">
    <property type="term" value="F:iron ion binding"/>
    <property type="evidence" value="ECO:0007669"/>
    <property type="project" value="InterPro"/>
</dbReference>
<sequence length="744" mass="77006">MPVAGELFGCAVRSPLAHGLILSIDVAAALATAGVVAVLTEADLAADGVGDLPCDVELPEAASLRVPPRPALARGRVRHVGDPVAFVVATTREAAQDGAEAVAVAYEHLPAAVGVEAALSPEAPRIWDEAPGNLAFLDRRGDAEAVAAAMARAETVVDLTLDNNRLVAAPLEPRAAVGRHDPASGAFDLLLSGQGVHEMRRQLAGSVFALPEDAVHVSAPDVGGGFGPKNVLHPEYVLVLAAARRLGRPVRWTSSRSEDFLTSAQARDNRTRARLGLDRDGRFLALEVETAADMGAYLSALGPLVPTAAAASAMGGVYAIPAISVVVRGVFTNTVPVDAYRGAGKPEANYLVERLVDIAARRLGMPPLELRRRNILSVFPHRGALGVAVERGAFAATLDAAAARADAAGFPERRAEAARRGRLRGLGFACYLETARGRPGECAGLRFERDGSVSLLVGTQSNGQGHETSFAQVAADRLGLPVERFRLVQADTRRVPRGKGHGGARSLHQGGAALVEAIETLLDRARAIAAQLLQCEGAALRFADGAFAAPGGSVTLDAVAEAARDPELAAGGGRDGLAVLVDTALDAITFPNGCHAAEIEVDPETGRATLERYVAVDDFGTLVNPLLVAGQVHGGLAQGIGQALFEHTVYDAAGQLLSASFMDYQLPRAADLPGFELASLPVPSHANPLGVKGAGQAGAIAAPQTVMNALIDALAPLGIDHLDMPATPARIWRAIRAKQGAGTA</sequence>
<dbReference type="InterPro" id="IPR008274">
    <property type="entry name" value="AldOxase/xan_DH_MoCoBD1"/>
</dbReference>
<dbReference type="Pfam" id="PF20256">
    <property type="entry name" value="MoCoBD_2"/>
    <property type="match status" value="1"/>
</dbReference>
<dbReference type="EMBL" id="QYBC01000026">
    <property type="protein sequence ID" value="RYB01929.1"/>
    <property type="molecule type" value="Genomic_DNA"/>
</dbReference>
<evidence type="ECO:0000256" key="1">
    <source>
        <dbReference type="ARBA" id="ARBA00022505"/>
    </source>
</evidence>
<dbReference type="SUPFAM" id="SSF54665">
    <property type="entry name" value="CO dehydrogenase molybdoprotein N-domain-like"/>
    <property type="match status" value="1"/>
</dbReference>
<gene>
    <name evidence="4" type="ORF">D3272_23700</name>
</gene>
<dbReference type="Pfam" id="PF01315">
    <property type="entry name" value="Ald_Xan_dh_C"/>
    <property type="match status" value="1"/>
</dbReference>
<evidence type="ECO:0000313" key="5">
    <source>
        <dbReference type="Proteomes" id="UP000289411"/>
    </source>
</evidence>
<feature type="domain" description="Aldehyde oxidase/xanthine dehydrogenase a/b hammerhead" evidence="3">
    <location>
        <begin position="1"/>
        <end position="110"/>
    </location>
</feature>
<proteinExistence type="predicted"/>
<dbReference type="AlphaFoldDB" id="A0A4Q2R891"/>
<dbReference type="PANTHER" id="PTHR11908">
    <property type="entry name" value="XANTHINE DEHYDROGENASE"/>
    <property type="match status" value="1"/>
</dbReference>
<reference evidence="4 5" key="1">
    <citation type="submission" date="2018-09" db="EMBL/GenBank/DDBJ databases">
        <authorList>
            <person name="Grouzdev D.S."/>
            <person name="Krutkina M.S."/>
        </authorList>
    </citation>
    <scope>NUCLEOTIDE SEQUENCE [LARGE SCALE GENOMIC DNA]</scope>
    <source>
        <strain evidence="4 5">RmlP001</strain>
    </source>
</reference>
<dbReference type="Pfam" id="PF02738">
    <property type="entry name" value="MoCoBD_1"/>
    <property type="match status" value="1"/>
</dbReference>